<dbReference type="EMBL" id="FLQV01000600">
    <property type="protein sequence ID" value="SBS96479.1"/>
    <property type="molecule type" value="Genomic_DNA"/>
</dbReference>
<feature type="compositionally biased region" description="Basic and acidic residues" evidence="1">
    <location>
        <begin position="562"/>
        <end position="577"/>
    </location>
</feature>
<evidence type="ECO:0000256" key="1">
    <source>
        <dbReference type="SAM" id="MobiDB-lite"/>
    </source>
</evidence>
<gene>
    <name evidence="3" type="ORF">POVCU1_032660</name>
    <name evidence="2" type="ORF">POVCU2_0035360</name>
</gene>
<evidence type="ECO:0000313" key="5">
    <source>
        <dbReference type="Proteomes" id="UP000078560"/>
    </source>
</evidence>
<protein>
    <submittedName>
        <fullName evidence="3">Uncharacterized protein</fullName>
    </submittedName>
</protein>
<dbReference type="Proteomes" id="UP000078546">
    <property type="component" value="Unassembled WGS sequence"/>
</dbReference>
<proteinExistence type="predicted"/>
<sequence length="880" mass="104362">MFCCSRNILDAVERRRSYNVYKQKEQKDDGNELVTICDNKVTIVNIVKKGNDKSSKLKNGKNNIIKKPAVGKSNVLKYYETNFLKDKDSRDAKVPDAKKGRDNKDYDSYKLRKDKNKRDYVKGKYELEDFSRLNTKSKCKILFEIQKQLNKHMNEKTFNIHDDIVFLNIYRLTHKKIYSILDKKEKYTEYYNCNDILEMIFNGKLHKNSLIKRKSDMHYVYLKDKINEIHFLKNFELQYYLKIKKNSPSMKSKLEENCSKENTLFLEYSEKLLTEKVKSLKNFIISPYDKNIVEIILIPKEKHCKNFNGYHKIISNLFITKYISVYFYHIIEKKIEKFNLTKKTGPIHIKIKLKTDYPQAIQSIFRYVYDKNFKIYDLDFKLLITIYIECMHLKINGITNDVLREIGEKANFDNIVKILELSSIFKETSLFKDFARIISDSGFYIFAKNYHYLLDVEMYRHLLSFDNLMISEMRIFIESIKFIIKKNCDMREQKLVFQNIRFNLLSNEHLYNIHQYVKNCFEDIIRKKYDATNFVCMRYHHSKMEQINLSESKKYSGQMKSENLEQHEREPNEEEKHDGITSIDIGMDKMSNVPFSEEIKHLNEFYKIINKEAFEPPYISKTKKRISVKGLTKCMNNIYNILFDNIFKKMLHKDEIKERCKVWNENNFFSCINDLSNENYSFQLIKRKNKVEKYTFTYGDERLINECKFFFQIVKSENSNISIGIILKTEELSVPNNHQQNSKIASILTGDRKDLVIYFDFFVNDFYACSISDDSSFSQDKGDMHTDGAALINKTKLNIHAHENKLVDGDLVNYNVVVMNQTLNLDVVILQKNISFTHSLPILKPTTFLGELIKKPFIHIKPFFLLKDSLDSIAIPSIKF</sequence>
<accession>A0A1A8WU38</accession>
<dbReference type="Proteomes" id="UP000078560">
    <property type="component" value="Unassembled WGS sequence"/>
</dbReference>
<evidence type="ECO:0000313" key="4">
    <source>
        <dbReference type="Proteomes" id="UP000078546"/>
    </source>
</evidence>
<dbReference type="EMBL" id="FLQU01000473">
    <property type="protein sequence ID" value="SBS86119.1"/>
    <property type="molecule type" value="Genomic_DNA"/>
</dbReference>
<name>A0A1A8WU38_PLAOA</name>
<evidence type="ECO:0000313" key="3">
    <source>
        <dbReference type="EMBL" id="SBS96479.1"/>
    </source>
</evidence>
<organism evidence="3 4">
    <name type="scientific">Plasmodium ovale curtisi</name>
    <dbReference type="NCBI Taxonomy" id="864141"/>
    <lineage>
        <taxon>Eukaryota</taxon>
        <taxon>Sar</taxon>
        <taxon>Alveolata</taxon>
        <taxon>Apicomplexa</taxon>
        <taxon>Aconoidasida</taxon>
        <taxon>Haemosporida</taxon>
        <taxon>Plasmodiidae</taxon>
        <taxon>Plasmodium</taxon>
        <taxon>Plasmodium (Plasmodium)</taxon>
    </lineage>
</organism>
<reference evidence="3" key="2">
    <citation type="submission" date="2016-05" db="EMBL/GenBank/DDBJ databases">
        <authorList>
            <person name="Lavstsen T."/>
            <person name="Jespersen J.S."/>
        </authorList>
    </citation>
    <scope>NUCLEOTIDE SEQUENCE [LARGE SCALE GENOMIC DNA]</scope>
</reference>
<reference evidence="4 5" key="1">
    <citation type="submission" date="2016-05" db="EMBL/GenBank/DDBJ databases">
        <authorList>
            <person name="Naeem Raeece"/>
        </authorList>
    </citation>
    <scope>NUCLEOTIDE SEQUENCE [LARGE SCALE GENOMIC DNA]</scope>
</reference>
<feature type="region of interest" description="Disordered" evidence="1">
    <location>
        <begin position="558"/>
        <end position="577"/>
    </location>
</feature>
<dbReference type="AlphaFoldDB" id="A0A1A8WU38"/>
<evidence type="ECO:0000313" key="2">
    <source>
        <dbReference type="EMBL" id="SBS86119.1"/>
    </source>
</evidence>